<accession>A0A667Z204</accession>
<evidence type="ECO:0000313" key="1">
    <source>
        <dbReference type="Ensembl" id="ENSMMDP00005030039.1"/>
    </source>
</evidence>
<keyword evidence="2" id="KW-1185">Reference proteome</keyword>
<dbReference type="Proteomes" id="UP000472263">
    <property type="component" value="Chromosome 9"/>
</dbReference>
<dbReference type="Ensembl" id="ENSMMDT00005030735.1">
    <property type="protein sequence ID" value="ENSMMDP00005030039.1"/>
    <property type="gene ID" value="ENSMMDG00005014238.1"/>
</dbReference>
<reference evidence="1" key="3">
    <citation type="submission" date="2025-09" db="UniProtKB">
        <authorList>
            <consortium name="Ensembl"/>
        </authorList>
    </citation>
    <scope>IDENTIFICATION</scope>
</reference>
<sequence length="91" mass="10491">MPLSSNRRRHLYCLPRLPHCPGPAPLWRRGWGLELSTAGSSLCDWLVGRRKARRAIQWIQQERERETMTTVSHLCIPPLTSALISAQNKYL</sequence>
<proteinExistence type="predicted"/>
<reference evidence="1" key="2">
    <citation type="submission" date="2025-08" db="UniProtKB">
        <authorList>
            <consortium name="Ensembl"/>
        </authorList>
    </citation>
    <scope>IDENTIFICATION</scope>
</reference>
<name>A0A667Z204_9TELE</name>
<dbReference type="InParanoid" id="A0A667Z204"/>
<dbReference type="AlphaFoldDB" id="A0A667Z204"/>
<organism evidence="1 2">
    <name type="scientific">Myripristis murdjan</name>
    <name type="common">pinecone soldierfish</name>
    <dbReference type="NCBI Taxonomy" id="586833"/>
    <lineage>
        <taxon>Eukaryota</taxon>
        <taxon>Metazoa</taxon>
        <taxon>Chordata</taxon>
        <taxon>Craniata</taxon>
        <taxon>Vertebrata</taxon>
        <taxon>Euteleostomi</taxon>
        <taxon>Actinopterygii</taxon>
        <taxon>Neopterygii</taxon>
        <taxon>Teleostei</taxon>
        <taxon>Neoteleostei</taxon>
        <taxon>Acanthomorphata</taxon>
        <taxon>Holocentriformes</taxon>
        <taxon>Holocentridae</taxon>
        <taxon>Myripristis</taxon>
    </lineage>
</organism>
<protein>
    <submittedName>
        <fullName evidence="1">Uncharacterized protein</fullName>
    </submittedName>
</protein>
<evidence type="ECO:0000313" key="2">
    <source>
        <dbReference type="Proteomes" id="UP000472263"/>
    </source>
</evidence>
<reference evidence="1" key="1">
    <citation type="submission" date="2019-06" db="EMBL/GenBank/DDBJ databases">
        <authorList>
            <consortium name="Wellcome Sanger Institute Data Sharing"/>
        </authorList>
    </citation>
    <scope>NUCLEOTIDE SEQUENCE [LARGE SCALE GENOMIC DNA]</scope>
</reference>